<feature type="transmembrane region" description="Helical" evidence="5">
    <location>
        <begin position="55"/>
        <end position="75"/>
    </location>
</feature>
<dbReference type="PANTHER" id="PTHR43021:SF2">
    <property type="entry name" value="CATION_H+ EXCHANGER DOMAIN-CONTAINING PROTEIN"/>
    <property type="match status" value="1"/>
</dbReference>
<proteinExistence type="predicted"/>
<feature type="transmembrane region" description="Helical" evidence="5">
    <location>
        <begin position="117"/>
        <end position="138"/>
    </location>
</feature>
<reference evidence="7" key="1">
    <citation type="submission" date="2021-01" db="EMBL/GenBank/DDBJ databases">
        <authorList>
            <person name="Eckstrom K.M.E."/>
        </authorList>
    </citation>
    <scope>NUCLEOTIDE SEQUENCE</scope>
    <source>
        <strain evidence="7">UVCC 0001</strain>
    </source>
</reference>
<evidence type="ECO:0000256" key="1">
    <source>
        <dbReference type="ARBA" id="ARBA00004141"/>
    </source>
</evidence>
<evidence type="ECO:0000256" key="4">
    <source>
        <dbReference type="ARBA" id="ARBA00023136"/>
    </source>
</evidence>
<feature type="transmembrane region" description="Helical" evidence="5">
    <location>
        <begin position="87"/>
        <end position="110"/>
    </location>
</feature>
<dbReference type="InterPro" id="IPR038770">
    <property type="entry name" value="Na+/solute_symporter_sf"/>
</dbReference>
<evidence type="ECO:0000256" key="5">
    <source>
        <dbReference type="SAM" id="Phobius"/>
    </source>
</evidence>
<dbReference type="GO" id="GO:1902600">
    <property type="term" value="P:proton transmembrane transport"/>
    <property type="evidence" value="ECO:0007669"/>
    <property type="project" value="InterPro"/>
</dbReference>
<feature type="transmembrane region" description="Helical" evidence="5">
    <location>
        <begin position="303"/>
        <end position="322"/>
    </location>
</feature>
<dbReference type="Proteomes" id="UP001255856">
    <property type="component" value="Unassembled WGS sequence"/>
</dbReference>
<keyword evidence="2 5" id="KW-0812">Transmembrane</keyword>
<dbReference type="Gene3D" id="1.20.1530.20">
    <property type="match status" value="1"/>
</dbReference>
<evidence type="ECO:0000313" key="8">
    <source>
        <dbReference type="Proteomes" id="UP001255856"/>
    </source>
</evidence>
<gene>
    <name evidence="7" type="ORF">QBZ16_002151</name>
</gene>
<evidence type="ECO:0000313" key="7">
    <source>
        <dbReference type="EMBL" id="KAK2079756.1"/>
    </source>
</evidence>
<feature type="transmembrane region" description="Helical" evidence="5">
    <location>
        <begin position="395"/>
        <end position="418"/>
    </location>
</feature>
<comment type="caution">
    <text evidence="7">The sequence shown here is derived from an EMBL/GenBank/DDBJ whole genome shotgun (WGS) entry which is preliminary data.</text>
</comment>
<keyword evidence="8" id="KW-1185">Reference proteome</keyword>
<dbReference type="InterPro" id="IPR006153">
    <property type="entry name" value="Cation/H_exchanger_TM"/>
</dbReference>
<sequence length="422" mass="42887">MLRALAVLGPCCSLWYVLGALSNRIGAPSITGIILAGALTGPSVLDVLSKAHSQALLPIEHACLAVIALAAGLELSWDDIAPKQHQVLWVTAGVILGSWIAVFAAVLLVFPAVAPALPALQTAPVLAAACLTATLALARSPASAISVIQETKASGPYCSLVLSVTVIKDAIATDEAVWTATGMARMVLAPLARVTVAASLGFVAATLLLAARPARAGRLAVVQRLAQRGAVSRAKPVLRLLPAMAVACLVFGLAELLNTEPLLGCVTLGIVLRNAEVIGALGGSSDRTPTSGSHGGRSQAPDIRAGLSTALSGISLVFFGLVGAHLEMQSVASLMPLAGALVAARILGIALGAWLGAQAGAVGPALRRHLWRGMLTQAGIALGLVRVVERRFPEWGPALPAVLAGSVLINLLIGPVLFKVGG</sequence>
<evidence type="ECO:0000259" key="6">
    <source>
        <dbReference type="Pfam" id="PF00999"/>
    </source>
</evidence>
<protein>
    <recommendedName>
        <fullName evidence="6">Cation/H+ exchanger transmembrane domain-containing protein</fullName>
    </recommendedName>
</protein>
<keyword evidence="4 5" id="KW-0472">Membrane</keyword>
<feature type="transmembrane region" description="Helical" evidence="5">
    <location>
        <begin position="369"/>
        <end position="388"/>
    </location>
</feature>
<evidence type="ECO:0000256" key="2">
    <source>
        <dbReference type="ARBA" id="ARBA00022692"/>
    </source>
</evidence>
<dbReference type="PANTHER" id="PTHR43021">
    <property type="entry name" value="NA(+)/H(+) ANTIPORTER-RELATED"/>
    <property type="match status" value="1"/>
</dbReference>
<comment type="subcellular location">
    <subcellularLocation>
        <location evidence="1">Membrane</location>
        <topology evidence="1">Multi-pass membrane protein</topology>
    </subcellularLocation>
</comment>
<dbReference type="EMBL" id="JASFZW010000002">
    <property type="protein sequence ID" value="KAK2079756.1"/>
    <property type="molecule type" value="Genomic_DNA"/>
</dbReference>
<dbReference type="AlphaFoldDB" id="A0AAD9MNW8"/>
<dbReference type="GO" id="GO:0015297">
    <property type="term" value="F:antiporter activity"/>
    <property type="evidence" value="ECO:0007669"/>
    <property type="project" value="InterPro"/>
</dbReference>
<name>A0AAD9MNW8_PROWI</name>
<feature type="transmembrane region" description="Helical" evidence="5">
    <location>
        <begin position="191"/>
        <end position="211"/>
    </location>
</feature>
<feature type="transmembrane region" description="Helical" evidence="5">
    <location>
        <begin position="29"/>
        <end position="48"/>
    </location>
</feature>
<organism evidence="7 8">
    <name type="scientific">Prototheca wickerhamii</name>
    <dbReference type="NCBI Taxonomy" id="3111"/>
    <lineage>
        <taxon>Eukaryota</taxon>
        <taxon>Viridiplantae</taxon>
        <taxon>Chlorophyta</taxon>
        <taxon>core chlorophytes</taxon>
        <taxon>Trebouxiophyceae</taxon>
        <taxon>Chlorellales</taxon>
        <taxon>Chlorellaceae</taxon>
        <taxon>Prototheca</taxon>
    </lineage>
</organism>
<evidence type="ECO:0000256" key="3">
    <source>
        <dbReference type="ARBA" id="ARBA00022989"/>
    </source>
</evidence>
<dbReference type="Pfam" id="PF00999">
    <property type="entry name" value="Na_H_Exchanger"/>
    <property type="match status" value="1"/>
</dbReference>
<accession>A0AAD9MNW8</accession>
<feature type="transmembrane region" description="Helical" evidence="5">
    <location>
        <begin position="334"/>
        <end position="357"/>
    </location>
</feature>
<feature type="transmembrane region" description="Helical" evidence="5">
    <location>
        <begin position="237"/>
        <end position="254"/>
    </location>
</feature>
<keyword evidence="3 5" id="KW-1133">Transmembrane helix</keyword>
<feature type="domain" description="Cation/H+ exchanger transmembrane" evidence="6">
    <location>
        <begin position="18"/>
        <end position="418"/>
    </location>
</feature>
<dbReference type="GO" id="GO:0016020">
    <property type="term" value="C:membrane"/>
    <property type="evidence" value="ECO:0007669"/>
    <property type="project" value="UniProtKB-SubCell"/>
</dbReference>